<organism evidence="15 16">
    <name type="scientific">Microbulbifer spongiae</name>
    <dbReference type="NCBI Taxonomy" id="2944933"/>
    <lineage>
        <taxon>Bacteria</taxon>
        <taxon>Pseudomonadati</taxon>
        <taxon>Pseudomonadota</taxon>
        <taxon>Gammaproteobacteria</taxon>
        <taxon>Cellvibrionales</taxon>
        <taxon>Microbulbiferaceae</taxon>
        <taxon>Microbulbifer</taxon>
    </lineage>
</organism>
<dbReference type="RefSeq" id="WP_301418412.1">
    <property type="nucleotide sequence ID" value="NZ_CP098023.1"/>
</dbReference>
<evidence type="ECO:0000256" key="6">
    <source>
        <dbReference type="ARBA" id="ARBA00022532"/>
    </source>
</evidence>
<dbReference type="SUPFAM" id="SSF52777">
    <property type="entry name" value="CoA-dependent acyltransferases"/>
    <property type="match status" value="1"/>
</dbReference>
<dbReference type="SUPFAM" id="SSF51230">
    <property type="entry name" value="Single hybrid motif"/>
    <property type="match status" value="1"/>
</dbReference>
<dbReference type="PROSITE" id="PS00189">
    <property type="entry name" value="LIPOYL"/>
    <property type="match status" value="1"/>
</dbReference>
<reference evidence="15 16" key="1">
    <citation type="submission" date="2022-05" db="EMBL/GenBank/DDBJ databases">
        <title>Microbulbifer sp. nov., isolated from sponge.</title>
        <authorList>
            <person name="Gao L."/>
        </authorList>
    </citation>
    <scope>NUCLEOTIDE SEQUENCE [LARGE SCALE GENOMIC DNA]</scope>
    <source>
        <strain evidence="15 16">MI-G</strain>
    </source>
</reference>
<evidence type="ECO:0000256" key="9">
    <source>
        <dbReference type="ARBA" id="ARBA00023315"/>
    </source>
</evidence>
<feature type="compositionally biased region" description="Low complexity" evidence="12">
    <location>
        <begin position="81"/>
        <end position="96"/>
    </location>
</feature>
<dbReference type="PANTHER" id="PTHR43416">
    <property type="entry name" value="DIHYDROLIPOYLLYSINE-RESIDUE SUCCINYLTRANSFERASE COMPONENT OF 2-OXOGLUTARATE DEHYDROGENASE COMPLEX, MITOCHONDRIAL-RELATED"/>
    <property type="match status" value="1"/>
</dbReference>
<comment type="catalytic activity">
    <reaction evidence="10 11">
        <text>N(6)-[(R)-dihydrolipoyl]-L-lysyl-[protein] + succinyl-CoA = N(6)-[(R)-S(8)-succinyldihydrolipoyl]-L-lysyl-[protein] + CoA</text>
        <dbReference type="Rhea" id="RHEA:15213"/>
        <dbReference type="Rhea" id="RHEA-COMP:10475"/>
        <dbReference type="Rhea" id="RHEA-COMP:20092"/>
        <dbReference type="ChEBI" id="CHEBI:57287"/>
        <dbReference type="ChEBI" id="CHEBI:57292"/>
        <dbReference type="ChEBI" id="CHEBI:83100"/>
        <dbReference type="ChEBI" id="CHEBI:83120"/>
        <dbReference type="EC" id="2.3.1.61"/>
    </reaction>
</comment>
<name>A0ABY9EE82_9GAMM</name>
<dbReference type="Gene3D" id="4.10.320.10">
    <property type="entry name" value="E3-binding domain"/>
    <property type="match status" value="1"/>
</dbReference>
<dbReference type="Pfam" id="PF02817">
    <property type="entry name" value="E3_binding"/>
    <property type="match status" value="1"/>
</dbReference>
<evidence type="ECO:0000256" key="8">
    <source>
        <dbReference type="ARBA" id="ARBA00022823"/>
    </source>
</evidence>
<evidence type="ECO:0000313" key="15">
    <source>
        <dbReference type="EMBL" id="WKD51285.1"/>
    </source>
</evidence>
<evidence type="ECO:0000256" key="4">
    <source>
        <dbReference type="ARBA" id="ARBA00012945"/>
    </source>
</evidence>
<keyword evidence="7 11" id="KW-0808">Transferase</keyword>
<comment type="similarity">
    <text evidence="3 11">Belongs to the 2-oxoacid dehydrogenase family.</text>
</comment>
<evidence type="ECO:0000256" key="7">
    <source>
        <dbReference type="ARBA" id="ARBA00022679"/>
    </source>
</evidence>
<dbReference type="InterPro" id="IPR000089">
    <property type="entry name" value="Biotin_lipoyl"/>
</dbReference>
<comment type="cofactor">
    <cofactor evidence="11">
        <name>(R)-lipoate</name>
        <dbReference type="ChEBI" id="CHEBI:83088"/>
    </cofactor>
    <text evidence="11">Binds 1 lipoyl cofactor covalently.</text>
</comment>
<dbReference type="SUPFAM" id="SSF47005">
    <property type="entry name" value="Peripheral subunit-binding domain of 2-oxo acid dehydrogenase complex"/>
    <property type="match status" value="1"/>
</dbReference>
<keyword evidence="8 11" id="KW-0450">Lipoyl</keyword>
<dbReference type="InterPro" id="IPR001078">
    <property type="entry name" value="2-oxoacid_DH_actylTfrase"/>
</dbReference>
<feature type="region of interest" description="Disordered" evidence="12">
    <location>
        <begin position="81"/>
        <end position="100"/>
    </location>
</feature>
<dbReference type="InterPro" id="IPR023213">
    <property type="entry name" value="CAT-like_dom_sf"/>
</dbReference>
<accession>A0ABY9EE82</accession>
<dbReference type="PROSITE" id="PS51826">
    <property type="entry name" value="PSBD"/>
    <property type="match status" value="1"/>
</dbReference>
<proteinExistence type="inferred from homology"/>
<keyword evidence="16" id="KW-1185">Reference proteome</keyword>
<dbReference type="CDD" id="cd06849">
    <property type="entry name" value="lipoyl_domain"/>
    <property type="match status" value="1"/>
</dbReference>
<feature type="domain" description="Peripheral subunit-binding (PSBD)" evidence="14">
    <location>
        <begin position="107"/>
        <end position="144"/>
    </location>
</feature>
<dbReference type="InterPro" id="IPR006255">
    <property type="entry name" value="SucB"/>
</dbReference>
<dbReference type="InterPro" id="IPR004167">
    <property type="entry name" value="PSBD"/>
</dbReference>
<evidence type="ECO:0000256" key="12">
    <source>
        <dbReference type="SAM" id="MobiDB-lite"/>
    </source>
</evidence>
<evidence type="ECO:0000313" key="16">
    <source>
        <dbReference type="Proteomes" id="UP001321520"/>
    </source>
</evidence>
<sequence>MTIEIKAPTFPESVQDGTVATWHKKPGEAVSRDELIVDIETDKVVLEVVAPADGALSEILKNEGDTVLSNEVIARFEPGAGAAAAPAEEQAEAPAAKDAVPVTDEKITMPSARKMAAEKGLDLSGVEGTGKGGRVLKEDVMKAGSTPAEAAPVAAVEVAVAAGERVEKRVPMNRMRKRIAERLLDASQSTAMLTTFNEVNMQPVMDLRKNYKVLFEKVHNGTRLGFMGFFVKAAVESLKRYPAVNASIDGDDIVYHGYQDIGVAVSSPKGLVVPILRNAGNMGLADMENSIRDMGTRARDGKLSIEEMTGGTFTITNGGVFGSLLSTPILNPPQTAILGMHKIQERPMAVDGKVEILPMMYLALSYDHRLIDGKEAVGFLVAIKEMIEDPARILLEI</sequence>
<keyword evidence="9 11" id="KW-0012">Acyltransferase</keyword>
<protein>
    <recommendedName>
        <fullName evidence="5 11">Dihydrolipoyllysine-residue succinyltransferase component of 2-oxoglutarate dehydrogenase complex</fullName>
        <ecNumber evidence="4 11">2.3.1.61</ecNumber>
    </recommendedName>
    <alternativeName>
        <fullName evidence="11">2-oxoglutarate dehydrogenase complex component E2</fullName>
    </alternativeName>
</protein>
<evidence type="ECO:0000259" key="14">
    <source>
        <dbReference type="PROSITE" id="PS51826"/>
    </source>
</evidence>
<dbReference type="Gene3D" id="2.40.50.100">
    <property type="match status" value="1"/>
</dbReference>
<dbReference type="PROSITE" id="PS50968">
    <property type="entry name" value="BIOTINYL_LIPOYL"/>
    <property type="match status" value="1"/>
</dbReference>
<gene>
    <name evidence="15" type="primary">odhB</name>
    <name evidence="15" type="ORF">M8T91_07665</name>
</gene>
<dbReference type="InterPro" id="IPR011053">
    <property type="entry name" value="Single_hybrid_motif"/>
</dbReference>
<evidence type="ECO:0000256" key="3">
    <source>
        <dbReference type="ARBA" id="ARBA00007317"/>
    </source>
</evidence>
<evidence type="ECO:0000256" key="1">
    <source>
        <dbReference type="ARBA" id="ARBA00004052"/>
    </source>
</evidence>
<dbReference type="Pfam" id="PF00198">
    <property type="entry name" value="2-oxoacid_dh"/>
    <property type="match status" value="1"/>
</dbReference>
<comment type="function">
    <text evidence="1 11">E2 component of the 2-oxoglutarate dehydrogenase (OGDH) complex which catalyzes the second step in the conversion of 2-oxoglutarate to succinyl-CoA and CO(2).</text>
</comment>
<evidence type="ECO:0000259" key="13">
    <source>
        <dbReference type="PROSITE" id="PS50968"/>
    </source>
</evidence>
<dbReference type="NCBIfam" id="TIGR01347">
    <property type="entry name" value="sucB"/>
    <property type="match status" value="1"/>
</dbReference>
<evidence type="ECO:0000256" key="11">
    <source>
        <dbReference type="RuleBase" id="RU361138"/>
    </source>
</evidence>
<dbReference type="Pfam" id="PF00364">
    <property type="entry name" value="Biotin_lipoyl"/>
    <property type="match status" value="1"/>
</dbReference>
<dbReference type="EMBL" id="CP098023">
    <property type="protein sequence ID" value="WKD51285.1"/>
    <property type="molecule type" value="Genomic_DNA"/>
</dbReference>
<dbReference type="InterPro" id="IPR036625">
    <property type="entry name" value="E3-bd_dom_sf"/>
</dbReference>
<dbReference type="InterPro" id="IPR050537">
    <property type="entry name" value="2-oxoacid_dehydrogenase"/>
</dbReference>
<dbReference type="GO" id="GO:0004149">
    <property type="term" value="F:dihydrolipoyllysine-residue succinyltransferase activity"/>
    <property type="evidence" value="ECO:0007669"/>
    <property type="project" value="UniProtKB-EC"/>
</dbReference>
<dbReference type="InterPro" id="IPR003016">
    <property type="entry name" value="2-oxoA_DH_lipoyl-BS"/>
</dbReference>
<keyword evidence="6 11" id="KW-0816">Tricarboxylic acid cycle</keyword>
<evidence type="ECO:0000256" key="5">
    <source>
        <dbReference type="ARBA" id="ARBA00019511"/>
    </source>
</evidence>
<dbReference type="NCBIfam" id="NF004309">
    <property type="entry name" value="PRK05704.1"/>
    <property type="match status" value="1"/>
</dbReference>
<comment type="pathway">
    <text evidence="2 11">Amino-acid degradation; L-lysine degradation via saccharopine pathway; glutaryl-CoA from L-lysine: step 6/6.</text>
</comment>
<evidence type="ECO:0000256" key="2">
    <source>
        <dbReference type="ARBA" id="ARBA00005145"/>
    </source>
</evidence>
<dbReference type="EC" id="2.3.1.61" evidence="4 11"/>
<dbReference type="Gene3D" id="3.30.559.10">
    <property type="entry name" value="Chloramphenicol acetyltransferase-like domain"/>
    <property type="match status" value="1"/>
</dbReference>
<dbReference type="PANTHER" id="PTHR43416:SF5">
    <property type="entry name" value="DIHYDROLIPOYLLYSINE-RESIDUE SUCCINYLTRANSFERASE COMPONENT OF 2-OXOGLUTARATE DEHYDROGENASE COMPLEX, MITOCHONDRIAL"/>
    <property type="match status" value="1"/>
</dbReference>
<dbReference type="Proteomes" id="UP001321520">
    <property type="component" value="Chromosome"/>
</dbReference>
<evidence type="ECO:0000256" key="10">
    <source>
        <dbReference type="ARBA" id="ARBA00052761"/>
    </source>
</evidence>
<feature type="domain" description="Lipoyl-binding" evidence="13">
    <location>
        <begin position="2"/>
        <end position="77"/>
    </location>
</feature>